<feature type="domain" description="AB hydrolase-1" evidence="2">
    <location>
        <begin position="164"/>
        <end position="377"/>
    </location>
</feature>
<proteinExistence type="inferred from homology"/>
<dbReference type="GO" id="GO:0016787">
    <property type="term" value="F:hydrolase activity"/>
    <property type="evidence" value="ECO:0007669"/>
    <property type="project" value="UniProtKB-KW"/>
</dbReference>
<evidence type="ECO:0000259" key="2">
    <source>
        <dbReference type="Pfam" id="PF12697"/>
    </source>
</evidence>
<keyword evidence="3" id="KW-0378">Hydrolase</keyword>
<evidence type="ECO:0000313" key="3">
    <source>
        <dbReference type="EMBL" id="NYI75831.1"/>
    </source>
</evidence>
<dbReference type="PANTHER" id="PTHR22946">
    <property type="entry name" value="DIENELACTONE HYDROLASE DOMAIN-CONTAINING PROTEIN-RELATED"/>
    <property type="match status" value="1"/>
</dbReference>
<evidence type="ECO:0000313" key="4">
    <source>
        <dbReference type="Proteomes" id="UP000564496"/>
    </source>
</evidence>
<dbReference type="EMBL" id="JACBZR010000001">
    <property type="protein sequence ID" value="NYI75831.1"/>
    <property type="molecule type" value="Genomic_DNA"/>
</dbReference>
<dbReference type="RefSeq" id="WP_218860538.1">
    <property type="nucleotide sequence ID" value="NZ_JACBZR010000001.1"/>
</dbReference>
<dbReference type="InterPro" id="IPR000073">
    <property type="entry name" value="AB_hydrolase_1"/>
</dbReference>
<dbReference type="Gene3D" id="1.20.1440.110">
    <property type="entry name" value="acylaminoacyl peptidase"/>
    <property type="match status" value="1"/>
</dbReference>
<dbReference type="SUPFAM" id="SSF53474">
    <property type="entry name" value="alpha/beta-Hydrolases"/>
    <property type="match status" value="1"/>
</dbReference>
<name>A0A7Z0IQH0_9ACTN</name>
<evidence type="ECO:0000256" key="1">
    <source>
        <dbReference type="ARBA" id="ARBA00038115"/>
    </source>
</evidence>
<dbReference type="Pfam" id="PF12697">
    <property type="entry name" value="Abhydrolase_6"/>
    <property type="match status" value="1"/>
</dbReference>
<dbReference type="InterPro" id="IPR029058">
    <property type="entry name" value="AB_hydrolase_fold"/>
</dbReference>
<organism evidence="3 4">
    <name type="scientific">Nocardioides panzhihuensis</name>
    <dbReference type="NCBI Taxonomy" id="860243"/>
    <lineage>
        <taxon>Bacteria</taxon>
        <taxon>Bacillati</taxon>
        <taxon>Actinomycetota</taxon>
        <taxon>Actinomycetes</taxon>
        <taxon>Propionibacteriales</taxon>
        <taxon>Nocardioidaceae</taxon>
        <taxon>Nocardioides</taxon>
    </lineage>
</organism>
<gene>
    <name evidence="3" type="ORF">BJ988_000479</name>
</gene>
<dbReference type="Proteomes" id="UP000564496">
    <property type="component" value="Unassembled WGS sequence"/>
</dbReference>
<protein>
    <submittedName>
        <fullName evidence="3">Dienelactone hydrolase</fullName>
    </submittedName>
</protein>
<dbReference type="Gene3D" id="3.40.50.1820">
    <property type="entry name" value="alpha/beta hydrolase"/>
    <property type="match status" value="1"/>
</dbReference>
<sequence length="427" mass="46897">MTTSTPLLFADHPQYWFETLRMLGHSSYGGSEVGEVLATSAEITAGDHDSWYGAWLRTADRVAEGARRDAVHGRQVSSREGYLRAANYYRNADFFLHANPHDPRVLHAYRHGVQCFEAAIAITRPFEDPERSSITPVQIPYEGKTLRGYLYRGPAGSDERRPTIVMHNGFDGSAEEMHYFGAEAAAERGFNVLTFDGPGQPAAVHDHGLVFRPDWENVVGPVLDFLLDEHGDIVDAERIALLGVSLGGVLAPRAAAFEPRIAAVVCNDGVYDALGAVEALLGLTRAEMEERWHDPAFNAEVEAAAAEQPTLRWALDHGLWVMGAADPAEFVRTYAQYNLLDGVAERITCPVLVCEADNDLFFAGDDMALPQPRQLMARLSAPATLMTFTHDEGADAHCHVGAQRLASGRMFDWLTDTFAGLTKDSVR</sequence>
<dbReference type="InterPro" id="IPR050261">
    <property type="entry name" value="FrsA_esterase"/>
</dbReference>
<comment type="similarity">
    <text evidence="1">Belongs to the AB hydrolase superfamily. FUS2 hydrolase family.</text>
</comment>
<dbReference type="PANTHER" id="PTHR22946:SF12">
    <property type="entry name" value="CONIDIAL PIGMENT BIOSYNTHESIS PROTEIN AYG1 (AFU_ORTHOLOGUE AFUA_2G17550)"/>
    <property type="match status" value="1"/>
</dbReference>
<dbReference type="AlphaFoldDB" id="A0A7Z0IQH0"/>
<keyword evidence="4" id="KW-1185">Reference proteome</keyword>
<reference evidence="3 4" key="1">
    <citation type="submission" date="2020-07" db="EMBL/GenBank/DDBJ databases">
        <title>Sequencing the genomes of 1000 actinobacteria strains.</title>
        <authorList>
            <person name="Klenk H.-P."/>
        </authorList>
    </citation>
    <scope>NUCLEOTIDE SEQUENCE [LARGE SCALE GENOMIC DNA]</scope>
    <source>
        <strain evidence="3 4">DSM 26487</strain>
    </source>
</reference>
<comment type="caution">
    <text evidence="3">The sequence shown here is derived from an EMBL/GenBank/DDBJ whole genome shotgun (WGS) entry which is preliminary data.</text>
</comment>
<accession>A0A7Z0IQH0</accession>